<accession>A0A2Z5FZ90</accession>
<evidence type="ECO:0000313" key="5">
    <source>
        <dbReference type="Proteomes" id="UP000253606"/>
    </source>
</evidence>
<dbReference type="OrthoDB" id="97893at2"/>
<dbReference type="SUPFAM" id="SSF49452">
    <property type="entry name" value="Starch-binding domain-like"/>
    <property type="match status" value="1"/>
</dbReference>
<dbReference type="Proteomes" id="UP000253606">
    <property type="component" value="Chromosome"/>
</dbReference>
<dbReference type="Pfam" id="PF13620">
    <property type="entry name" value="CarboxypepD_reg"/>
    <property type="match status" value="1"/>
</dbReference>
<feature type="compositionally biased region" description="Polar residues" evidence="1">
    <location>
        <begin position="1154"/>
        <end position="1164"/>
    </location>
</feature>
<evidence type="ECO:0000256" key="1">
    <source>
        <dbReference type="SAM" id="MobiDB-lite"/>
    </source>
</evidence>
<dbReference type="AlphaFoldDB" id="A0A2Z5FZ90"/>
<dbReference type="GO" id="GO:0030246">
    <property type="term" value="F:carbohydrate binding"/>
    <property type="evidence" value="ECO:0007669"/>
    <property type="project" value="InterPro"/>
</dbReference>
<evidence type="ECO:0000313" key="4">
    <source>
        <dbReference type="EMBL" id="AXC11676.1"/>
    </source>
</evidence>
<dbReference type="Pfam" id="PF25183">
    <property type="entry name" value="OMP_b-brl_4"/>
    <property type="match status" value="2"/>
</dbReference>
<dbReference type="InterPro" id="IPR057601">
    <property type="entry name" value="Oar-like_b-barrel"/>
</dbReference>
<dbReference type="EMBL" id="CP030840">
    <property type="protein sequence ID" value="AXC11676.1"/>
    <property type="molecule type" value="Genomic_DNA"/>
</dbReference>
<protein>
    <submittedName>
        <fullName evidence="4">Oar protein</fullName>
    </submittedName>
</protein>
<feature type="domain" description="TonB-dependent transporter Oar-like beta-barrel" evidence="3">
    <location>
        <begin position="342"/>
        <end position="1145"/>
    </location>
</feature>
<proteinExistence type="predicted"/>
<evidence type="ECO:0000256" key="2">
    <source>
        <dbReference type="SAM" id="SignalP"/>
    </source>
</evidence>
<reference evidence="4 5" key="1">
    <citation type="journal article" date="2018" name="Front. Microbiol.">
        <title>Hydrolytic Capabilities as a Key to Environmental Success: Chitinolytic and Cellulolytic Acidobacteria From Acidic Sub-arctic Soils and Boreal Peatlands.</title>
        <authorList>
            <person name="Belova S.E."/>
            <person name="Ravin N.V."/>
            <person name="Pankratov T.A."/>
            <person name="Rakitin A.L."/>
            <person name="Ivanova A.A."/>
            <person name="Beletsky A.V."/>
            <person name="Mardanov A.V."/>
            <person name="Sinninghe Damste J.S."/>
            <person name="Dedysh S.N."/>
        </authorList>
    </citation>
    <scope>NUCLEOTIDE SEQUENCE [LARGE SCALE GENOMIC DNA]</scope>
    <source>
        <strain evidence="4 5">SBC82</strain>
    </source>
</reference>
<keyword evidence="5" id="KW-1185">Reference proteome</keyword>
<feature type="chain" id="PRO_5016251068" evidence="2">
    <location>
        <begin position="40"/>
        <end position="1194"/>
    </location>
</feature>
<feature type="signal peptide" evidence="2">
    <location>
        <begin position="1"/>
        <end position="39"/>
    </location>
</feature>
<feature type="domain" description="TonB-dependent transporter Oar-like beta-barrel" evidence="3">
    <location>
        <begin position="258"/>
        <end position="326"/>
    </location>
</feature>
<feature type="region of interest" description="Disordered" evidence="1">
    <location>
        <begin position="1145"/>
        <end position="1164"/>
    </location>
</feature>
<keyword evidence="2" id="KW-0732">Signal</keyword>
<evidence type="ECO:0000259" key="3">
    <source>
        <dbReference type="Pfam" id="PF25183"/>
    </source>
</evidence>
<dbReference type="SUPFAM" id="SSF56935">
    <property type="entry name" value="Porins"/>
    <property type="match status" value="1"/>
</dbReference>
<sequence length="1194" mass="124548">MFKPVTSSLRFSDRVAQTALLFCALVVAGVSPSSLFAQASNAAGTIQGTVTDPSGAAVPSAKVTISEPSTGLQKVFTTSGSGYYSAGSLAPGQYKIQVDAPGFAGSDEVVTVQIGVVSNGDLKLGVGSSTTQIEVEADEVSVDTTQTQIAGVLSREQIANLPVNGRNFLDLAQLQPGVQIQDGTNFDPTKNGFSSISFGGRFGRTARILLDGLDISDENVGTTTQNISEDAIQEFEVAQSNLDISTSITSSGSVNVISRSGSNRIHGDGFYNFRDKRAGGANFPGGQDNYLQRNNVGGGFGGAFVPDKAFYFMSAERFIQHLDAPVNLSGTPFPQLSGSYTAPYSEMELLGRTDFNLPYGAHAFVRGAYHNNKDVGGFGGGNNYSPYLNENNTPNVGGGVDFVTGNFSHSFRVGYFKFFNHITDATTVTENPLFNTTPGVSLQIGAFSSGANYLAPQATAQSNKQFRYDGTWTKGRHTLRYGAGINHLLGGGFASFYGIQPYVPLDYSSYDPTNSPFAGGAANPANYIVNPSPAATVGVYLGNGQGYNTEKSLFGYPGGGQEDWRFTAYVGDQWKLTPRLNVNYGLRYIRDTGRNDSDLPAIPSLDAIAPGLGNKVRQPNQNFGPQAGISWDATGKGKTIVRAGAGIYYENNVWNNVLFDRPVRLSQGLFFGLATLCPNTTVPLPGGGTITSIDGVPLSSICGSPIGLYSQQLGDLEKAYQAAVTAAGPQANGNYINSALAVGPAVNGDQLFLPQYRTPRSYQMNIGVQQEIVKNVVVSVDYLRNTAQNFLLGIDENHAGDVSNFNPTAAAAAVATTVAACGAADASSAILACPGLHPATATTPVGGAVLGDFAANGLDSISTSNGGAPAANFAFAGKNTTYGQMSFLTPSGRSSYNALAVTVNGQAHHPVPGVISANLTASYTYSHFNGTGSNAMVGTGLSASGGDQDFGANALSYNNPNKYYGPNSLDRHQQFSIGLDAEVWKGLRIDTIAHLYSSLPLTLSLPTQGAGDIFISDLDGDGTVGDVVPGSNIGSFMRGVTPHNINNLITNYNNAYSGKLTPAGNALVNANVGISAANLTSLGAVAQSLPLAPANQLGNDILRVWDVGVGYSFKVGEGLSIQPSVHAFNVLNAANFDAPGPLGSVREDGVLNGQPGSANNTTAASQEPFRLGLGTGVFALGAPRQLEFGLKATF</sequence>
<name>A0A2Z5FZ90_9BACT</name>
<dbReference type="InterPro" id="IPR013784">
    <property type="entry name" value="Carb-bd-like_fold"/>
</dbReference>
<organism evidence="4 5">
    <name type="scientific">Acidisarcina polymorpha</name>
    <dbReference type="NCBI Taxonomy" id="2211140"/>
    <lineage>
        <taxon>Bacteria</taxon>
        <taxon>Pseudomonadati</taxon>
        <taxon>Acidobacteriota</taxon>
        <taxon>Terriglobia</taxon>
        <taxon>Terriglobales</taxon>
        <taxon>Acidobacteriaceae</taxon>
        <taxon>Acidisarcina</taxon>
    </lineage>
</organism>
<dbReference type="RefSeq" id="WP_114207080.1">
    <property type="nucleotide sequence ID" value="NZ_CP030840.1"/>
</dbReference>
<dbReference type="KEGG" id="abas:ACPOL_2352"/>
<gene>
    <name evidence="4" type="ORF">ACPOL_2352</name>
</gene>
<dbReference type="Gene3D" id="2.60.40.1120">
    <property type="entry name" value="Carboxypeptidase-like, regulatory domain"/>
    <property type="match status" value="1"/>
</dbReference>